<sequence>MAPLDKSNPAVPGDIKFKWGQKGRRCGKDPRMHYYGSFTYDDVEYSLYDSVYMWSEDQPSPNIGKIVKIYETPLQKKMVKIVWYFRPAEVKTWLKGTHFLQNELFLASGEGRGLSNVNVLESISGKCNVVCTSKDERNPQATVEELEMSDYVFYRTFDVKECKLSKIFPDKIAGVEVGNYFNPKPMGSTKVTAVKDENSLSGELKVRTFWRFPAKDAGRRPGSSSSASDSYPIKKRDVYPIKKRKLRDVMAADERNHTEAQSKVEEHSKRPKVVPSEWFKKFPWEERITGSEWFNQPPWKERMQKAKEIGSVVLLENLFPSFTSSEVEDIVLDAFNIKASAKMIQQTADSRPDNGQALVIFNSKEEADFALSELRTKCLMIGGQRPRPIFGSRPSLKEPDNNQPKYFGHLAIDRRQWVNSKNVGSASHYAQPNTITFEMAMEWQALQKESELSWDALFEQHAKEMDDLKALLIKDPPVKKI</sequence>
<dbReference type="InterPro" id="IPR001025">
    <property type="entry name" value="BAH_dom"/>
</dbReference>
<dbReference type="GO" id="GO:0003682">
    <property type="term" value="F:chromatin binding"/>
    <property type="evidence" value="ECO:0007669"/>
    <property type="project" value="InterPro"/>
</dbReference>
<name>A0A2U1N943_ARTAN</name>
<gene>
    <name evidence="2" type="ORF">CTI12_AA291490</name>
</gene>
<organism evidence="2 3">
    <name type="scientific">Artemisia annua</name>
    <name type="common">Sweet wormwood</name>
    <dbReference type="NCBI Taxonomy" id="35608"/>
    <lineage>
        <taxon>Eukaryota</taxon>
        <taxon>Viridiplantae</taxon>
        <taxon>Streptophyta</taxon>
        <taxon>Embryophyta</taxon>
        <taxon>Tracheophyta</taxon>
        <taxon>Spermatophyta</taxon>
        <taxon>Magnoliopsida</taxon>
        <taxon>eudicotyledons</taxon>
        <taxon>Gunneridae</taxon>
        <taxon>Pentapetalae</taxon>
        <taxon>asterids</taxon>
        <taxon>campanulids</taxon>
        <taxon>Asterales</taxon>
        <taxon>Asteraceae</taxon>
        <taxon>Asteroideae</taxon>
        <taxon>Anthemideae</taxon>
        <taxon>Artemisiinae</taxon>
        <taxon>Artemisia</taxon>
    </lineage>
</organism>
<keyword evidence="3" id="KW-1185">Reference proteome</keyword>
<feature type="domain" description="BAH" evidence="1">
    <location>
        <begin position="43"/>
        <end position="168"/>
    </location>
</feature>
<dbReference type="GO" id="GO:0003723">
    <property type="term" value="F:RNA binding"/>
    <property type="evidence" value="ECO:0007669"/>
    <property type="project" value="TreeGrafter"/>
</dbReference>
<dbReference type="STRING" id="35608.A0A2U1N943"/>
<dbReference type="OrthoDB" id="1896853at2759"/>
<dbReference type="FunFam" id="2.30.30.490:FF:000017">
    <property type="entry name" value="Bromo-adjacent homology (BAH) domain-containing protein"/>
    <property type="match status" value="1"/>
</dbReference>
<dbReference type="PANTHER" id="PTHR47073">
    <property type="entry name" value="PROTEIN ANTI-SILENCING 1"/>
    <property type="match status" value="1"/>
</dbReference>
<evidence type="ECO:0000259" key="1">
    <source>
        <dbReference type="PROSITE" id="PS51038"/>
    </source>
</evidence>
<reference evidence="2 3" key="1">
    <citation type="journal article" date="2018" name="Mol. Plant">
        <title>The genome of Artemisia annua provides insight into the evolution of Asteraceae family and artemisinin biosynthesis.</title>
        <authorList>
            <person name="Shen Q."/>
            <person name="Zhang L."/>
            <person name="Liao Z."/>
            <person name="Wang S."/>
            <person name="Yan T."/>
            <person name="Shi P."/>
            <person name="Liu M."/>
            <person name="Fu X."/>
            <person name="Pan Q."/>
            <person name="Wang Y."/>
            <person name="Lv Z."/>
            <person name="Lu X."/>
            <person name="Zhang F."/>
            <person name="Jiang W."/>
            <person name="Ma Y."/>
            <person name="Chen M."/>
            <person name="Hao X."/>
            <person name="Li L."/>
            <person name="Tang Y."/>
            <person name="Lv G."/>
            <person name="Zhou Y."/>
            <person name="Sun X."/>
            <person name="Brodelius P.E."/>
            <person name="Rose J.K.C."/>
            <person name="Tang K."/>
        </authorList>
    </citation>
    <scope>NUCLEOTIDE SEQUENCE [LARGE SCALE GENOMIC DNA]</scope>
    <source>
        <strain evidence="3">cv. Huhao1</strain>
        <tissue evidence="2">Leaf</tissue>
    </source>
</reference>
<dbReference type="AlphaFoldDB" id="A0A2U1N943"/>
<comment type="caution">
    <text evidence="2">The sequence shown here is derived from an EMBL/GenBank/DDBJ whole genome shotgun (WGS) entry which is preliminary data.</text>
</comment>
<dbReference type="InterPro" id="IPR012677">
    <property type="entry name" value="Nucleotide-bd_a/b_plait_sf"/>
</dbReference>
<dbReference type="PANTHER" id="PTHR47073:SF2">
    <property type="entry name" value="PROTEIN ANTI-SILENCING 1"/>
    <property type="match status" value="1"/>
</dbReference>
<dbReference type="CDD" id="cd00590">
    <property type="entry name" value="RRM_SF"/>
    <property type="match status" value="1"/>
</dbReference>
<dbReference type="InterPro" id="IPR035979">
    <property type="entry name" value="RBD_domain_sf"/>
</dbReference>
<dbReference type="Proteomes" id="UP000245207">
    <property type="component" value="Unassembled WGS sequence"/>
</dbReference>
<evidence type="ECO:0000313" key="3">
    <source>
        <dbReference type="Proteomes" id="UP000245207"/>
    </source>
</evidence>
<dbReference type="SMART" id="SM00439">
    <property type="entry name" value="BAH"/>
    <property type="match status" value="1"/>
</dbReference>
<dbReference type="Gene3D" id="3.30.70.330">
    <property type="match status" value="1"/>
</dbReference>
<dbReference type="SUPFAM" id="SSF54928">
    <property type="entry name" value="RNA-binding domain, RBD"/>
    <property type="match status" value="1"/>
</dbReference>
<dbReference type="PROSITE" id="PS51038">
    <property type="entry name" value="BAH"/>
    <property type="match status" value="1"/>
</dbReference>
<dbReference type="InterPro" id="IPR043151">
    <property type="entry name" value="BAH_sf"/>
</dbReference>
<dbReference type="Pfam" id="PF01426">
    <property type="entry name" value="BAH"/>
    <property type="match status" value="1"/>
</dbReference>
<protein>
    <recommendedName>
        <fullName evidence="1">BAH domain-containing protein</fullName>
    </recommendedName>
</protein>
<accession>A0A2U1N943</accession>
<dbReference type="Gene3D" id="2.30.30.490">
    <property type="match status" value="1"/>
</dbReference>
<dbReference type="EMBL" id="PKPP01003317">
    <property type="protein sequence ID" value="PWA70028.1"/>
    <property type="molecule type" value="Genomic_DNA"/>
</dbReference>
<evidence type="ECO:0000313" key="2">
    <source>
        <dbReference type="EMBL" id="PWA70028.1"/>
    </source>
</evidence>
<proteinExistence type="predicted"/>